<sequence length="153" mass="17254">MNGLVVKTPAFENEGLIPKEYTGYGDDISPELHLTGIDEHAKSIIIIMDDMGHPVPAYNHWVIWNIPVMSIIPAHIPHGKTVETLSGAVQGRGYGRHRYKGPKPPFNWSHRYQFNVFTIDCMLDLPSASKKRDLLKAMNGHVLQQAELTGHYR</sequence>
<dbReference type="Pfam" id="PF01161">
    <property type="entry name" value="PBP"/>
    <property type="match status" value="1"/>
</dbReference>
<dbReference type="OrthoDB" id="9797506at2"/>
<dbReference type="InterPro" id="IPR036610">
    <property type="entry name" value="PEBP-like_sf"/>
</dbReference>
<dbReference type="PANTHER" id="PTHR30289:SF1">
    <property type="entry name" value="PEBP (PHOSPHATIDYLETHANOLAMINE-BINDING PROTEIN) FAMILY PROTEIN"/>
    <property type="match status" value="1"/>
</dbReference>
<dbReference type="InterPro" id="IPR005247">
    <property type="entry name" value="YbhB_YbcL/LppC-like"/>
</dbReference>
<dbReference type="RefSeq" id="WP_031391906.1">
    <property type="nucleotide sequence ID" value="NZ_JPNB01000002.1"/>
</dbReference>
<accession>A0A4R1QP71</accession>
<reference evidence="1 2" key="1">
    <citation type="submission" date="2019-03" db="EMBL/GenBank/DDBJ databases">
        <title>Genomic Encyclopedia of Type Strains, Phase IV (KMG-IV): sequencing the most valuable type-strain genomes for metagenomic binning, comparative biology and taxonomic classification.</title>
        <authorList>
            <person name="Goeker M."/>
        </authorList>
    </citation>
    <scope>NUCLEOTIDE SEQUENCE [LARGE SCALE GENOMIC DNA]</scope>
    <source>
        <strain evidence="1 2">DSM 100556</strain>
    </source>
</reference>
<dbReference type="CDD" id="cd00865">
    <property type="entry name" value="PEBP_bact_arch"/>
    <property type="match status" value="1"/>
</dbReference>
<dbReference type="Proteomes" id="UP000295718">
    <property type="component" value="Unassembled WGS sequence"/>
</dbReference>
<comment type="caution">
    <text evidence="1">The sequence shown here is derived from an EMBL/GenBank/DDBJ whole genome shotgun (WGS) entry which is preliminary data.</text>
</comment>
<protein>
    <recommendedName>
        <fullName evidence="3">PBP family phospholipid-binding protein</fullName>
    </recommendedName>
</protein>
<keyword evidence="2" id="KW-1185">Reference proteome</keyword>
<organism evidence="1 2">
    <name type="scientific">Kineothrix alysoides</name>
    <dbReference type="NCBI Taxonomy" id="1469948"/>
    <lineage>
        <taxon>Bacteria</taxon>
        <taxon>Bacillati</taxon>
        <taxon>Bacillota</taxon>
        <taxon>Clostridia</taxon>
        <taxon>Lachnospirales</taxon>
        <taxon>Lachnospiraceae</taxon>
        <taxon>Kineothrix</taxon>
    </lineage>
</organism>
<evidence type="ECO:0000313" key="2">
    <source>
        <dbReference type="Proteomes" id="UP000295718"/>
    </source>
</evidence>
<dbReference type="STRING" id="1469948.GCA_000732725_03272"/>
<evidence type="ECO:0008006" key="3">
    <source>
        <dbReference type="Google" id="ProtNLM"/>
    </source>
</evidence>
<gene>
    <name evidence="1" type="ORF">EDD76_1221</name>
</gene>
<dbReference type="SUPFAM" id="SSF49777">
    <property type="entry name" value="PEBP-like"/>
    <property type="match status" value="1"/>
</dbReference>
<dbReference type="EMBL" id="SLUO01000022">
    <property type="protein sequence ID" value="TCL54085.1"/>
    <property type="molecule type" value="Genomic_DNA"/>
</dbReference>
<dbReference type="AlphaFoldDB" id="A0A4R1QP71"/>
<proteinExistence type="predicted"/>
<dbReference type="PANTHER" id="PTHR30289">
    <property type="entry name" value="UNCHARACTERIZED PROTEIN YBCL-RELATED"/>
    <property type="match status" value="1"/>
</dbReference>
<dbReference type="NCBIfam" id="TIGR00481">
    <property type="entry name" value="YbhB/YbcL family Raf kinase inhibitor-like protein"/>
    <property type="match status" value="1"/>
</dbReference>
<dbReference type="InterPro" id="IPR008914">
    <property type="entry name" value="PEBP"/>
</dbReference>
<name>A0A4R1QP71_9FIRM</name>
<dbReference type="Gene3D" id="3.90.280.10">
    <property type="entry name" value="PEBP-like"/>
    <property type="match status" value="1"/>
</dbReference>
<evidence type="ECO:0000313" key="1">
    <source>
        <dbReference type="EMBL" id="TCL54085.1"/>
    </source>
</evidence>